<evidence type="ECO:0000259" key="2">
    <source>
        <dbReference type="SMART" id="SM00953"/>
    </source>
</evidence>
<evidence type="ECO:0000313" key="4">
    <source>
        <dbReference type="Proteomes" id="UP001161325"/>
    </source>
</evidence>
<proteinExistence type="predicted"/>
<evidence type="ECO:0000313" key="3">
    <source>
        <dbReference type="EMBL" id="GLC28425.1"/>
    </source>
</evidence>
<dbReference type="EMBL" id="BRXS01000010">
    <property type="protein sequence ID" value="GLC28425.1"/>
    <property type="molecule type" value="Genomic_DNA"/>
</dbReference>
<dbReference type="InterPro" id="IPR014914">
    <property type="entry name" value="RES_dom"/>
</dbReference>
<feature type="domain" description="RES" evidence="2">
    <location>
        <begin position="95"/>
        <end position="222"/>
    </location>
</feature>
<dbReference type="SMART" id="SM00953">
    <property type="entry name" value="RES"/>
    <property type="match status" value="1"/>
</dbReference>
<evidence type="ECO:0000256" key="1">
    <source>
        <dbReference type="SAM" id="MobiDB-lite"/>
    </source>
</evidence>
<dbReference type="Pfam" id="PF08808">
    <property type="entry name" value="RES"/>
    <property type="match status" value="1"/>
</dbReference>
<organism evidence="3 4">
    <name type="scientific">Roseisolibacter agri</name>
    <dbReference type="NCBI Taxonomy" id="2014610"/>
    <lineage>
        <taxon>Bacteria</taxon>
        <taxon>Pseudomonadati</taxon>
        <taxon>Gemmatimonadota</taxon>
        <taxon>Gemmatimonadia</taxon>
        <taxon>Gemmatimonadales</taxon>
        <taxon>Gemmatimonadaceae</taxon>
        <taxon>Roseisolibacter</taxon>
    </lineage>
</organism>
<dbReference type="RefSeq" id="WP_284352823.1">
    <property type="nucleotide sequence ID" value="NZ_BRXS01000010.1"/>
</dbReference>
<dbReference type="Proteomes" id="UP001161325">
    <property type="component" value="Unassembled WGS sequence"/>
</dbReference>
<dbReference type="AlphaFoldDB" id="A0AA37QKV3"/>
<keyword evidence="4" id="KW-1185">Reference proteome</keyword>
<name>A0AA37QKV3_9BACT</name>
<feature type="region of interest" description="Disordered" evidence="1">
    <location>
        <begin position="1"/>
        <end position="20"/>
    </location>
</feature>
<accession>A0AA37QKV3</accession>
<sequence>MSEAVPADGPPTAGAPSPDAVPVTAVRWRPCYRVVPSRFPPIQLFERVADPADLDAVFAVEAMTDDSVRASVGDLSRVPPDERVTGAGAGYVMAPFTHVAPPGGRFTDGTFGAYYAARTLETAVAETTYHRARFLRATRERPIELDMRVLVATLDAPLHDLRGLQGRYPALYDAEEYGASQAFGRALHAAGAWGVVFDSVRHPGGECAAVLRPRGVSECRQGLHLAYVWDGARIAMVYEKRSFRP</sequence>
<reference evidence="3" key="1">
    <citation type="submission" date="2022-08" db="EMBL/GenBank/DDBJ databases">
        <title>Draft genome sequencing of Roseisolibacter agri AW1220.</title>
        <authorList>
            <person name="Tobiishi Y."/>
            <person name="Tonouchi A."/>
        </authorList>
    </citation>
    <scope>NUCLEOTIDE SEQUENCE</scope>
    <source>
        <strain evidence="3">AW1220</strain>
    </source>
</reference>
<protein>
    <recommendedName>
        <fullName evidence="2">RES domain-containing protein</fullName>
    </recommendedName>
</protein>
<comment type="caution">
    <text evidence="3">The sequence shown here is derived from an EMBL/GenBank/DDBJ whole genome shotgun (WGS) entry which is preliminary data.</text>
</comment>
<gene>
    <name evidence="3" type="ORF">rosag_49380</name>
</gene>